<evidence type="ECO:0000313" key="5">
    <source>
        <dbReference type="Proteomes" id="UP000283512"/>
    </source>
</evidence>
<evidence type="ECO:0000313" key="3">
    <source>
        <dbReference type="EMBL" id="RHH94014.1"/>
    </source>
</evidence>
<dbReference type="Pfam" id="PF00535">
    <property type="entry name" value="Glycos_transf_2"/>
    <property type="match status" value="1"/>
</dbReference>
<evidence type="ECO:0000313" key="2">
    <source>
        <dbReference type="EMBL" id="RGY25867.1"/>
    </source>
</evidence>
<keyword evidence="3" id="KW-0808">Transferase</keyword>
<dbReference type="InterPro" id="IPR001173">
    <property type="entry name" value="Glyco_trans_2-like"/>
</dbReference>
<evidence type="ECO:0000313" key="4">
    <source>
        <dbReference type="EMBL" id="UVQ95541.1"/>
    </source>
</evidence>
<dbReference type="CDD" id="cd00761">
    <property type="entry name" value="Glyco_tranf_GTA_type"/>
    <property type="match status" value="1"/>
</dbReference>
<dbReference type="Proteomes" id="UP000283512">
    <property type="component" value="Unassembled WGS sequence"/>
</dbReference>
<dbReference type="Gene3D" id="3.90.550.10">
    <property type="entry name" value="Spore Coat Polysaccharide Biosynthesis Protein SpsA, Chain A"/>
    <property type="match status" value="1"/>
</dbReference>
<dbReference type="AlphaFoldDB" id="A0A414Z1Z7"/>
<protein>
    <submittedName>
        <fullName evidence="3">Glycosyltransferase family 2 protein</fullName>
    </submittedName>
</protein>
<dbReference type="Proteomes" id="UP000284431">
    <property type="component" value="Unassembled WGS sequence"/>
</dbReference>
<evidence type="ECO:0000313" key="6">
    <source>
        <dbReference type="Proteomes" id="UP000284431"/>
    </source>
</evidence>
<gene>
    <name evidence="3" type="ORF">DW190_04905</name>
    <name evidence="2" type="ORF">DXA49_09785</name>
    <name evidence="4" type="ORF">NXW23_14340</name>
</gene>
<evidence type="ECO:0000259" key="1">
    <source>
        <dbReference type="Pfam" id="PF00535"/>
    </source>
</evidence>
<dbReference type="PANTHER" id="PTHR22916">
    <property type="entry name" value="GLYCOSYLTRANSFERASE"/>
    <property type="match status" value="1"/>
</dbReference>
<reference evidence="4" key="2">
    <citation type="submission" date="2022-08" db="EMBL/GenBank/DDBJ databases">
        <title>Genome Sequencing of Bacteroides fragilis Group Isolates with Nanopore Technology.</title>
        <authorList>
            <person name="Tisza M.J."/>
            <person name="Smith D."/>
            <person name="Dekker J.P."/>
        </authorList>
    </citation>
    <scope>NUCLEOTIDE SEQUENCE</scope>
    <source>
        <strain evidence="4">BFG-474</strain>
    </source>
</reference>
<dbReference type="EMBL" id="QSCS01000013">
    <property type="protein sequence ID" value="RGY25867.1"/>
    <property type="molecule type" value="Genomic_DNA"/>
</dbReference>
<dbReference type="InterPro" id="IPR029044">
    <property type="entry name" value="Nucleotide-diphossugar_trans"/>
</dbReference>
<dbReference type="GO" id="GO:0016758">
    <property type="term" value="F:hexosyltransferase activity"/>
    <property type="evidence" value="ECO:0007669"/>
    <property type="project" value="UniProtKB-ARBA"/>
</dbReference>
<feature type="domain" description="Glycosyltransferase 2-like" evidence="1">
    <location>
        <begin position="3"/>
        <end position="129"/>
    </location>
</feature>
<sequence length="278" mass="32727">MISIIIPLYNKEHYILDTINSVFCQTNKDWECVIVDDGSTDRGPELVKNIHDSRIKYLKKKNGGVSSARNFGVSKAMGEWILYLDADDTLKSNCIKDFYIAIDNYPDSDLISANFTISDGQHNQKVGSRCEGYVSNPCSELFFDRLYLRPGAFIIKKDLALEYKYNEGLSRYEDLEIQLRYVARLKICHISSFVMRYVQEATELSQHYGNPERDYLCHLKLDKHKIWDSLIKFKCMYIALRNYSPIKNKYSRKYLRWILFIILTRMFYECKFCFSKCI</sequence>
<dbReference type="RefSeq" id="WP_122134373.1">
    <property type="nucleotide sequence ID" value="NZ_CAXSLD010000061.1"/>
</dbReference>
<dbReference type="Proteomes" id="UP001060260">
    <property type="component" value="Chromosome"/>
</dbReference>
<dbReference type="EMBL" id="QRKD01000002">
    <property type="protein sequence ID" value="RHH94014.1"/>
    <property type="molecule type" value="Genomic_DNA"/>
</dbReference>
<name>A0A414Z1Z7_9BACE</name>
<dbReference type="EMBL" id="CP103166">
    <property type="protein sequence ID" value="UVQ95541.1"/>
    <property type="molecule type" value="Genomic_DNA"/>
</dbReference>
<dbReference type="SUPFAM" id="SSF53448">
    <property type="entry name" value="Nucleotide-diphospho-sugar transferases"/>
    <property type="match status" value="1"/>
</dbReference>
<proteinExistence type="predicted"/>
<dbReference type="PANTHER" id="PTHR22916:SF3">
    <property type="entry name" value="UDP-GLCNAC:BETAGAL BETA-1,3-N-ACETYLGLUCOSAMINYLTRANSFERASE-LIKE PROTEIN 1"/>
    <property type="match status" value="1"/>
</dbReference>
<accession>A0A414Z1Z7</accession>
<reference evidence="5 6" key="1">
    <citation type="submission" date="2018-08" db="EMBL/GenBank/DDBJ databases">
        <title>A genome reference for cultivated species of the human gut microbiota.</title>
        <authorList>
            <person name="Zou Y."/>
            <person name="Xue W."/>
            <person name="Luo G."/>
        </authorList>
    </citation>
    <scope>NUCLEOTIDE SEQUENCE [LARGE SCALE GENOMIC DNA]</scope>
    <source>
        <strain evidence="3 5">AM16-49B</strain>
        <strain evidence="2 6">OF02-6LB</strain>
    </source>
</reference>
<organism evidence="3 5">
    <name type="scientific">Bacteroides caccae</name>
    <dbReference type="NCBI Taxonomy" id="47678"/>
    <lineage>
        <taxon>Bacteria</taxon>
        <taxon>Pseudomonadati</taxon>
        <taxon>Bacteroidota</taxon>
        <taxon>Bacteroidia</taxon>
        <taxon>Bacteroidales</taxon>
        <taxon>Bacteroidaceae</taxon>
        <taxon>Bacteroides</taxon>
    </lineage>
</organism>